<evidence type="ECO:0000259" key="2">
    <source>
        <dbReference type="Pfam" id="PF11740"/>
    </source>
</evidence>
<dbReference type="OrthoDB" id="583532at2"/>
<proteinExistence type="predicted"/>
<organism evidence="3 4">
    <name type="scientific">Crenobacter luteus</name>
    <dbReference type="NCBI Taxonomy" id="1452487"/>
    <lineage>
        <taxon>Bacteria</taxon>
        <taxon>Pseudomonadati</taxon>
        <taxon>Pseudomonadota</taxon>
        <taxon>Betaproteobacteria</taxon>
        <taxon>Neisseriales</taxon>
        <taxon>Neisseriaceae</taxon>
        <taxon>Crenobacter</taxon>
    </lineage>
</organism>
<protein>
    <recommendedName>
        <fullName evidence="2">KfrA N-terminal DNA-binding domain-containing protein</fullName>
    </recommendedName>
</protein>
<name>A0A161SBM5_9NEIS</name>
<gene>
    <name evidence="3" type="ORF">AVW16_01940</name>
</gene>
<feature type="domain" description="KfrA N-terminal DNA-binding" evidence="2">
    <location>
        <begin position="7"/>
        <end position="115"/>
    </location>
</feature>
<evidence type="ECO:0000256" key="1">
    <source>
        <dbReference type="SAM" id="Coils"/>
    </source>
</evidence>
<evidence type="ECO:0000313" key="4">
    <source>
        <dbReference type="Proteomes" id="UP000076625"/>
    </source>
</evidence>
<dbReference type="EMBL" id="LQQU01000045">
    <property type="protein sequence ID" value="KZE27332.1"/>
    <property type="molecule type" value="Genomic_DNA"/>
</dbReference>
<dbReference type="STRING" id="1452487.AVW16_01940"/>
<dbReference type="Pfam" id="PF11740">
    <property type="entry name" value="KfrA_N"/>
    <property type="match status" value="1"/>
</dbReference>
<dbReference type="Proteomes" id="UP000076625">
    <property type="component" value="Unassembled WGS sequence"/>
</dbReference>
<dbReference type="InterPro" id="IPR021104">
    <property type="entry name" value="KfrA_DNA-bd_N"/>
</dbReference>
<comment type="caution">
    <text evidence="3">The sequence shown here is derived from an EMBL/GenBank/DDBJ whole genome shotgun (WGS) entry which is preliminary data.</text>
</comment>
<feature type="coiled-coil region" evidence="1">
    <location>
        <begin position="73"/>
        <end position="239"/>
    </location>
</feature>
<accession>A0A161SBM5</accession>
<dbReference type="RefSeq" id="WP_066614137.1">
    <property type="nucleotide sequence ID" value="NZ_LQQU01000045.1"/>
</dbReference>
<keyword evidence="1" id="KW-0175">Coiled coil</keyword>
<keyword evidence="4" id="KW-1185">Reference proteome</keyword>
<reference evidence="4" key="1">
    <citation type="submission" date="2016-01" db="EMBL/GenBank/DDBJ databases">
        <title>Draft genome of Chromobacterium sp. F49.</title>
        <authorList>
            <person name="Hong K.W."/>
        </authorList>
    </citation>
    <scope>NUCLEOTIDE SEQUENCE [LARGE SCALE GENOMIC DNA]</scope>
    <source>
        <strain evidence="4">CN10</strain>
    </source>
</reference>
<dbReference type="AlphaFoldDB" id="A0A161SBM5"/>
<evidence type="ECO:0000313" key="3">
    <source>
        <dbReference type="EMBL" id="KZE27332.1"/>
    </source>
</evidence>
<sequence length="352" mass="39712">MASDIYARIRQAAFELVAEGSWPTVADVRQRLGTGSNTTINNTLKEWRHEFLSRIATSARRPDWSPGVAEAFEQVWQKACDEAERQLEGVKAEALAQVEALEGDLAALKVELDARAGELAALANLLDGKNAQIDALEKQLRSEEARARTQDERLAQLDAELADARQALREQQAQAEARLAEAEARAEQRVREEREQAERREALAYERLDGLRVRLYEQVEEERGQMKAAQKRLDEELAAERKARRLDEEKWRARLGEFERENGRLSAGLEVQAARGEQLAAELAREREAGLELQRELLRVSEQVGRWRERQAALPSRLGARLAAARAELATLDEAGIQRWLRDGLAEPADEV</sequence>